<proteinExistence type="predicted"/>
<name>A0A0E0KFI6_ORYPU</name>
<sequence>MTPPQRMSSSETNESSCPMPKRHYRQVNNIIATSLPSQVISIPSKYTSRTGDTNCHLIVKLPPRQIVIKGTEKSPFFRRQPPQSNRTSTSKACNARESVINCNCKGTVCFFSSSHNKSIQHQVTRLPSKLATPLVLLQPRCTATNRSLGTP</sequence>
<dbReference type="EnsemblPlants" id="OPUNC03G21430.1">
    <property type="protein sequence ID" value="OPUNC03G21430.1"/>
    <property type="gene ID" value="OPUNC03G21430"/>
</dbReference>
<reference evidence="2" key="1">
    <citation type="submission" date="2015-04" db="UniProtKB">
        <authorList>
            <consortium name="EnsemblPlants"/>
        </authorList>
    </citation>
    <scope>IDENTIFICATION</scope>
</reference>
<accession>A0A0E0KFI6</accession>
<evidence type="ECO:0000313" key="2">
    <source>
        <dbReference type="EnsemblPlants" id="OPUNC03G21430.1"/>
    </source>
</evidence>
<dbReference type="AlphaFoldDB" id="A0A0E0KFI6"/>
<organism evidence="2">
    <name type="scientific">Oryza punctata</name>
    <name type="common">Red rice</name>
    <dbReference type="NCBI Taxonomy" id="4537"/>
    <lineage>
        <taxon>Eukaryota</taxon>
        <taxon>Viridiplantae</taxon>
        <taxon>Streptophyta</taxon>
        <taxon>Embryophyta</taxon>
        <taxon>Tracheophyta</taxon>
        <taxon>Spermatophyta</taxon>
        <taxon>Magnoliopsida</taxon>
        <taxon>Liliopsida</taxon>
        <taxon>Poales</taxon>
        <taxon>Poaceae</taxon>
        <taxon>BOP clade</taxon>
        <taxon>Oryzoideae</taxon>
        <taxon>Oryzeae</taxon>
        <taxon>Oryzinae</taxon>
        <taxon>Oryza</taxon>
    </lineage>
</organism>
<reference evidence="2" key="2">
    <citation type="submission" date="2018-05" db="EMBL/GenBank/DDBJ databases">
        <title>OpunRS2 (Oryza punctata Reference Sequence Version 2).</title>
        <authorList>
            <person name="Zhang J."/>
            <person name="Kudrna D."/>
            <person name="Lee S."/>
            <person name="Talag J."/>
            <person name="Welchert J."/>
            <person name="Wing R.A."/>
        </authorList>
    </citation>
    <scope>NUCLEOTIDE SEQUENCE [LARGE SCALE GENOMIC DNA]</scope>
</reference>
<keyword evidence="3" id="KW-1185">Reference proteome</keyword>
<dbReference type="Gramene" id="OPUNC03G21430.1">
    <property type="protein sequence ID" value="OPUNC03G21430.1"/>
    <property type="gene ID" value="OPUNC03G21430"/>
</dbReference>
<dbReference type="Proteomes" id="UP000026962">
    <property type="component" value="Chromosome 3"/>
</dbReference>
<feature type="compositionally biased region" description="Polar residues" evidence="1">
    <location>
        <begin position="1"/>
        <end position="16"/>
    </location>
</feature>
<protein>
    <submittedName>
        <fullName evidence="2">Uncharacterized protein</fullName>
    </submittedName>
</protein>
<feature type="region of interest" description="Disordered" evidence="1">
    <location>
        <begin position="1"/>
        <end position="20"/>
    </location>
</feature>
<dbReference type="HOGENOM" id="CLU_1734449_0_0_1"/>
<evidence type="ECO:0000313" key="3">
    <source>
        <dbReference type="Proteomes" id="UP000026962"/>
    </source>
</evidence>
<evidence type="ECO:0000256" key="1">
    <source>
        <dbReference type="SAM" id="MobiDB-lite"/>
    </source>
</evidence>